<gene>
    <name evidence="7" type="ORF">RI048_07070</name>
</gene>
<sequence>MKMTDIKISVRLCICFATLILVTCVIAGVGVKNLWTISDATNEIVNDRYVKVALVNQATEKVNIAARAIRNAIIAPDQATIDKYLERAVSNTSEVTQHLADLEKRINTPKGSELFKRIRDARAEYAKPRDNVLEMIRLQKRAEAADYLFKEVIPAQDKFFAAMKEMSAFQVSLMDKSVAKSDAASADAINLMVVLSCIAIVLSTACAILITRSIIRPLNEAVGVASAVAAGDLTVQIAATSRDETGALLSSLKTMNENLHRIVTEVRQGTDTIATASGQIATGNLDLSSRTEQQAGALEETASAMEELTSTVKQNADNARQANTLAASASQVAVQGGSVVGEVVQTMSQINDASRKIVDIITVIDGIAFQTNILALNAAVEAARAGEQGRGFAVVASEVRTLAQRSAAAAKEIKALIDTSVERVENGSRLVEQAGATMHEVVASVKRVTDVVAEITAAGGEQSDGIEQINQAIVQMDEVTQQNAALVEEAAAAAQSLQEQSSRLQETVGIFKLSGNDVRHATAAVATLVRNSVDITPHPAGMPR</sequence>
<dbReference type="SUPFAM" id="SSF58104">
    <property type="entry name" value="Methyl-accepting chemotaxis protein (MCP) signaling domain"/>
    <property type="match status" value="1"/>
</dbReference>
<organism evidence="7 8">
    <name type="scientific">Herbaspirillum huttiense subsp. lycopersici</name>
    <dbReference type="NCBI Taxonomy" id="3074428"/>
    <lineage>
        <taxon>Bacteria</taxon>
        <taxon>Pseudomonadati</taxon>
        <taxon>Pseudomonadota</taxon>
        <taxon>Betaproteobacteria</taxon>
        <taxon>Burkholderiales</taxon>
        <taxon>Oxalobacteraceae</taxon>
        <taxon>Herbaspirillum</taxon>
    </lineage>
</organism>
<dbReference type="Proteomes" id="UP001246576">
    <property type="component" value="Unassembled WGS sequence"/>
</dbReference>
<dbReference type="PRINTS" id="PR00260">
    <property type="entry name" value="CHEMTRNSDUCR"/>
</dbReference>
<dbReference type="InterPro" id="IPR003660">
    <property type="entry name" value="HAMP_dom"/>
</dbReference>
<dbReference type="InterPro" id="IPR004090">
    <property type="entry name" value="Chemotax_Me-accpt_rcpt"/>
</dbReference>
<evidence type="ECO:0000256" key="1">
    <source>
        <dbReference type="ARBA" id="ARBA00022481"/>
    </source>
</evidence>
<evidence type="ECO:0000256" key="2">
    <source>
        <dbReference type="ARBA" id="ARBA00029447"/>
    </source>
</evidence>
<keyword evidence="8" id="KW-1185">Reference proteome</keyword>
<evidence type="ECO:0000259" key="5">
    <source>
        <dbReference type="PROSITE" id="PS50111"/>
    </source>
</evidence>
<name>A0ABU2EIJ3_9BURK</name>
<comment type="similarity">
    <text evidence="2">Belongs to the methyl-accepting chemotaxis (MCP) protein family.</text>
</comment>
<proteinExistence type="inferred from homology"/>
<evidence type="ECO:0000259" key="6">
    <source>
        <dbReference type="PROSITE" id="PS50885"/>
    </source>
</evidence>
<keyword evidence="1" id="KW-0488">Methylation</keyword>
<keyword evidence="3" id="KW-0807">Transducer</keyword>
<dbReference type="PROSITE" id="PS50111">
    <property type="entry name" value="CHEMOTAXIS_TRANSDUC_2"/>
    <property type="match status" value="1"/>
</dbReference>
<evidence type="ECO:0000313" key="7">
    <source>
        <dbReference type="EMBL" id="MDR9847971.1"/>
    </source>
</evidence>
<dbReference type="Gene3D" id="1.10.287.950">
    <property type="entry name" value="Methyl-accepting chemotaxis protein"/>
    <property type="match status" value="1"/>
</dbReference>
<reference evidence="7" key="1">
    <citation type="submission" date="2023-09" db="EMBL/GenBank/DDBJ databases">
        <title>Description of first Herbaspirillum huttiense subsp. nephrolepsisexaltata and Herbaspirillum huttiense subsp. lycopersicon.</title>
        <authorList>
            <person name="Poudel M."/>
            <person name="Sharma A."/>
            <person name="Goss E."/>
            <person name="Tapia J.H."/>
            <person name="Harmon C.M."/>
            <person name="Jones J.B."/>
        </authorList>
    </citation>
    <scope>NUCLEOTIDE SEQUENCE</scope>
    <source>
        <strain evidence="7">SE1</strain>
    </source>
</reference>
<dbReference type="CDD" id="cd19411">
    <property type="entry name" value="MCP2201-like_sensor"/>
    <property type="match status" value="1"/>
</dbReference>
<dbReference type="Pfam" id="PF12729">
    <property type="entry name" value="4HB_MCP_1"/>
    <property type="match status" value="1"/>
</dbReference>
<accession>A0ABU2EIJ3</accession>
<protein>
    <submittedName>
        <fullName evidence="7">Methyl-accepting chemotaxis protein</fullName>
    </submittedName>
</protein>
<comment type="caution">
    <text evidence="7">The sequence shown here is derived from an EMBL/GenBank/DDBJ whole genome shotgun (WGS) entry which is preliminary data.</text>
</comment>
<feature type="domain" description="HAMP" evidence="6">
    <location>
        <begin position="212"/>
        <end position="264"/>
    </location>
</feature>
<dbReference type="Pfam" id="PF00672">
    <property type="entry name" value="HAMP"/>
    <property type="match status" value="1"/>
</dbReference>
<dbReference type="RefSeq" id="WP_310839778.1">
    <property type="nucleotide sequence ID" value="NZ_JAVLSJ010000003.1"/>
</dbReference>
<dbReference type="PROSITE" id="PS50885">
    <property type="entry name" value="HAMP"/>
    <property type="match status" value="1"/>
</dbReference>
<dbReference type="EMBL" id="JAVLSJ010000003">
    <property type="protein sequence ID" value="MDR9847971.1"/>
    <property type="molecule type" value="Genomic_DNA"/>
</dbReference>
<evidence type="ECO:0000256" key="3">
    <source>
        <dbReference type="PROSITE-ProRule" id="PRU00284"/>
    </source>
</evidence>
<keyword evidence="4" id="KW-0175">Coiled coil</keyword>
<dbReference type="PANTHER" id="PTHR43531:SF14">
    <property type="entry name" value="METHYL-ACCEPTING CHEMOTAXIS PROTEIN I-RELATED"/>
    <property type="match status" value="1"/>
</dbReference>
<evidence type="ECO:0000313" key="8">
    <source>
        <dbReference type="Proteomes" id="UP001246576"/>
    </source>
</evidence>
<dbReference type="PANTHER" id="PTHR43531">
    <property type="entry name" value="PROTEIN ICFG"/>
    <property type="match status" value="1"/>
</dbReference>
<dbReference type="CDD" id="cd11386">
    <property type="entry name" value="MCP_signal"/>
    <property type="match status" value="1"/>
</dbReference>
<dbReference type="Pfam" id="PF00015">
    <property type="entry name" value="MCPsignal"/>
    <property type="match status" value="1"/>
</dbReference>
<evidence type="ECO:0000256" key="4">
    <source>
        <dbReference type="SAM" id="Coils"/>
    </source>
</evidence>
<dbReference type="SMART" id="SM00283">
    <property type="entry name" value="MA"/>
    <property type="match status" value="1"/>
</dbReference>
<feature type="domain" description="Methyl-accepting transducer" evidence="5">
    <location>
        <begin position="269"/>
        <end position="498"/>
    </location>
</feature>
<dbReference type="InterPro" id="IPR047347">
    <property type="entry name" value="YvaQ-like_sensor"/>
</dbReference>
<feature type="coiled-coil region" evidence="4">
    <location>
        <begin position="469"/>
        <end position="507"/>
    </location>
</feature>
<dbReference type="SMART" id="SM00304">
    <property type="entry name" value="HAMP"/>
    <property type="match status" value="1"/>
</dbReference>
<dbReference type="InterPro" id="IPR024478">
    <property type="entry name" value="HlyB_4HB_MCP"/>
</dbReference>
<dbReference type="InterPro" id="IPR004089">
    <property type="entry name" value="MCPsignal_dom"/>
</dbReference>
<dbReference type="InterPro" id="IPR051310">
    <property type="entry name" value="MCP_chemotaxis"/>
</dbReference>